<keyword evidence="1" id="KW-1133">Transmembrane helix</keyword>
<dbReference type="Proteomes" id="UP000308828">
    <property type="component" value="Unassembled WGS sequence"/>
</dbReference>
<evidence type="ECO:0000256" key="1">
    <source>
        <dbReference type="SAM" id="Phobius"/>
    </source>
</evidence>
<proteinExistence type="predicted"/>
<gene>
    <name evidence="2" type="ORF">FAA97_02570</name>
</gene>
<dbReference type="InterPro" id="IPR007437">
    <property type="entry name" value="DUF486"/>
</dbReference>
<dbReference type="PANTHER" id="PTHR38482:SF1">
    <property type="entry name" value="DMT FAMILY PROTEIN"/>
    <property type="match status" value="1"/>
</dbReference>
<accession>A0A4S8P6X8</accession>
<organism evidence="2 3">
    <name type="scientific">Peteryoungia ipomoeae</name>
    <dbReference type="NCBI Taxonomy" id="1210932"/>
    <lineage>
        <taxon>Bacteria</taxon>
        <taxon>Pseudomonadati</taxon>
        <taxon>Pseudomonadota</taxon>
        <taxon>Alphaproteobacteria</taxon>
        <taxon>Hyphomicrobiales</taxon>
        <taxon>Rhizobiaceae</taxon>
        <taxon>Peteryoungia</taxon>
    </lineage>
</organism>
<comment type="caution">
    <text evidence="2">The sequence shown here is derived from an EMBL/GenBank/DDBJ whole genome shotgun (WGS) entry which is preliminary data.</text>
</comment>
<protein>
    <recommendedName>
        <fullName evidence="4">DMT family protein</fullName>
    </recommendedName>
</protein>
<feature type="transmembrane region" description="Helical" evidence="1">
    <location>
        <begin position="7"/>
        <end position="29"/>
    </location>
</feature>
<evidence type="ECO:0000313" key="3">
    <source>
        <dbReference type="Proteomes" id="UP000308828"/>
    </source>
</evidence>
<dbReference type="OrthoDB" id="9805206at2"/>
<dbReference type="Pfam" id="PF04342">
    <property type="entry name" value="DMT_6"/>
    <property type="match status" value="1"/>
</dbReference>
<dbReference type="PANTHER" id="PTHR38482">
    <property type="entry name" value="DMT FAMILY PROTEIN"/>
    <property type="match status" value="1"/>
</dbReference>
<sequence length="116" mass="12742">MSLLSPAALWPILLLALSNIFMTFAWYGHLKYKTSALWIAVVASWGIAFFEYCLAVPANRIGSEVYSAAQLKTMQEVITLIVFAGFSVFFLKESLTINHAIGFALIATGAAFVFRA</sequence>
<dbReference type="AlphaFoldDB" id="A0A4S8P6X8"/>
<keyword evidence="1" id="KW-0472">Membrane</keyword>
<evidence type="ECO:0000313" key="2">
    <source>
        <dbReference type="EMBL" id="THV25105.1"/>
    </source>
</evidence>
<dbReference type="PIRSF" id="PIRSF021239">
    <property type="entry name" value="UCP021239"/>
    <property type="match status" value="1"/>
</dbReference>
<dbReference type="RefSeq" id="WP_136596953.1">
    <property type="nucleotide sequence ID" value="NZ_STGV01000001.1"/>
</dbReference>
<feature type="transmembrane region" description="Helical" evidence="1">
    <location>
        <begin position="97"/>
        <end position="114"/>
    </location>
</feature>
<feature type="transmembrane region" description="Helical" evidence="1">
    <location>
        <begin position="74"/>
        <end position="91"/>
    </location>
</feature>
<keyword evidence="1" id="KW-0812">Transmembrane</keyword>
<feature type="transmembrane region" description="Helical" evidence="1">
    <location>
        <begin position="35"/>
        <end position="54"/>
    </location>
</feature>
<dbReference type="EMBL" id="STGV01000001">
    <property type="protein sequence ID" value="THV25105.1"/>
    <property type="molecule type" value="Genomic_DNA"/>
</dbReference>
<reference evidence="2 3" key="1">
    <citation type="submission" date="2019-04" db="EMBL/GenBank/DDBJ databases">
        <title>Genome sequence of strain shin9-1.</title>
        <authorList>
            <person name="Gao J."/>
            <person name="Sun J."/>
        </authorList>
    </citation>
    <scope>NUCLEOTIDE SEQUENCE [LARGE SCALE GENOMIC DNA]</scope>
    <source>
        <strain evidence="3">shin9-1</strain>
    </source>
</reference>
<name>A0A4S8P6X8_9HYPH</name>
<keyword evidence="3" id="KW-1185">Reference proteome</keyword>
<evidence type="ECO:0008006" key="4">
    <source>
        <dbReference type="Google" id="ProtNLM"/>
    </source>
</evidence>